<keyword evidence="2" id="KW-1185">Reference proteome</keyword>
<dbReference type="AlphaFoldDB" id="A0A941FFD4"/>
<gene>
    <name evidence="1" type="ORF">KEF29_05460</name>
</gene>
<sequence length="72" mass="8075">MTAAVPAHAAEFKVTDNCSVPWINCTEGDIFLFYNSKAYSYNSDGSRYVTSWSTFYGNVYDYWAPASTRAPP</sequence>
<accession>A0A941FFD4</accession>
<name>A0A941FFD4_9ACTN</name>
<evidence type="ECO:0000313" key="2">
    <source>
        <dbReference type="Proteomes" id="UP000682308"/>
    </source>
</evidence>
<reference evidence="1 2" key="1">
    <citation type="submission" date="2021-04" db="EMBL/GenBank/DDBJ databases">
        <title>Characterization of the biosynthetic gene cluster of new lipopeptides with antitumor activity in the genome of the marine Streptomyces PHM034.</title>
        <authorList>
            <person name="Ceniceros A."/>
            <person name="Canedo L."/>
            <person name="Mendez C."/>
            <person name="Olano C."/>
            <person name="Schleissner C."/>
            <person name="Cuevas C."/>
            <person name="De La Calle F."/>
            <person name="Salas J.A."/>
        </authorList>
    </citation>
    <scope>NUCLEOTIDE SEQUENCE [LARGE SCALE GENOMIC DNA]</scope>
    <source>
        <strain evidence="1 2">PHM034</strain>
    </source>
</reference>
<evidence type="ECO:0000313" key="1">
    <source>
        <dbReference type="EMBL" id="MBR8638937.1"/>
    </source>
</evidence>
<organism evidence="1 2">
    <name type="scientific">Streptomyces tuirus</name>
    <dbReference type="NCBI Taxonomy" id="68278"/>
    <lineage>
        <taxon>Bacteria</taxon>
        <taxon>Bacillati</taxon>
        <taxon>Actinomycetota</taxon>
        <taxon>Actinomycetes</taxon>
        <taxon>Kitasatosporales</taxon>
        <taxon>Streptomycetaceae</taxon>
        <taxon>Streptomyces</taxon>
    </lineage>
</organism>
<dbReference type="EMBL" id="JAGTPG010000001">
    <property type="protein sequence ID" value="MBR8638937.1"/>
    <property type="molecule type" value="Genomic_DNA"/>
</dbReference>
<comment type="caution">
    <text evidence="1">The sequence shown here is derived from an EMBL/GenBank/DDBJ whole genome shotgun (WGS) entry which is preliminary data.</text>
</comment>
<protein>
    <submittedName>
        <fullName evidence="1">Uncharacterized protein</fullName>
    </submittedName>
</protein>
<dbReference type="Proteomes" id="UP000682308">
    <property type="component" value="Unassembled WGS sequence"/>
</dbReference>
<proteinExistence type="predicted"/>